<name>A0A2T7PUT2_POMCA</name>
<dbReference type="PANTHER" id="PTHR16284">
    <property type="entry name" value="PROTEIN CDV3 HOMOLOG"/>
    <property type="match status" value="1"/>
</dbReference>
<feature type="compositionally biased region" description="Polar residues" evidence="2">
    <location>
        <begin position="131"/>
        <end position="140"/>
    </location>
</feature>
<gene>
    <name evidence="3" type="ORF">C0Q70_04178</name>
</gene>
<protein>
    <recommendedName>
        <fullName evidence="5">Protein CDV3 homolog</fullName>
    </recommendedName>
</protein>
<dbReference type="Pfam" id="PF15359">
    <property type="entry name" value="CDV3"/>
    <property type="match status" value="1"/>
</dbReference>
<evidence type="ECO:0008006" key="5">
    <source>
        <dbReference type="Google" id="ProtNLM"/>
    </source>
</evidence>
<keyword evidence="4" id="KW-1185">Reference proteome</keyword>
<feature type="compositionally biased region" description="Acidic residues" evidence="2">
    <location>
        <begin position="95"/>
        <end position="112"/>
    </location>
</feature>
<organism evidence="3 4">
    <name type="scientific">Pomacea canaliculata</name>
    <name type="common">Golden apple snail</name>
    <dbReference type="NCBI Taxonomy" id="400727"/>
    <lineage>
        <taxon>Eukaryota</taxon>
        <taxon>Metazoa</taxon>
        <taxon>Spiralia</taxon>
        <taxon>Lophotrochozoa</taxon>
        <taxon>Mollusca</taxon>
        <taxon>Gastropoda</taxon>
        <taxon>Caenogastropoda</taxon>
        <taxon>Architaenioglossa</taxon>
        <taxon>Ampullarioidea</taxon>
        <taxon>Ampullariidae</taxon>
        <taxon>Pomacea</taxon>
    </lineage>
</organism>
<dbReference type="InterPro" id="IPR026806">
    <property type="entry name" value="CDV3"/>
</dbReference>
<sequence>MTDSSLDDFFAKKDKSKKKTKSKLSSTDVLAKPDETPRKAKKKKDKEQPGGPGLSSVPQGTLKKEEEDEEWKDFEEEKKVDYSGLRIQTLQISKDEEEREGGESDEDDGEEGDDRREGASGPWNKSAAPGTPSNASAFSQESEDKKEGAAGKKYVPPAQRTATPANPPRRKKEAPNISSEIDFPSLGGYQPPTASAWGSKSKFETSGTGDVETNPDHRRGVNLTLENKFSALQD</sequence>
<dbReference type="OrthoDB" id="6288097at2759"/>
<feature type="compositionally biased region" description="Polar residues" evidence="2">
    <location>
        <begin position="192"/>
        <end position="208"/>
    </location>
</feature>
<proteinExistence type="inferred from homology"/>
<evidence type="ECO:0000313" key="3">
    <source>
        <dbReference type="EMBL" id="PVD37183.1"/>
    </source>
</evidence>
<feature type="compositionally biased region" description="Polar residues" evidence="2">
    <location>
        <begin position="224"/>
        <end position="234"/>
    </location>
</feature>
<dbReference type="AlphaFoldDB" id="A0A2T7PUT2"/>
<dbReference type="Proteomes" id="UP000245119">
    <property type="component" value="Linkage Group LG2"/>
</dbReference>
<evidence type="ECO:0000256" key="1">
    <source>
        <dbReference type="ARBA" id="ARBA00006062"/>
    </source>
</evidence>
<dbReference type="STRING" id="400727.A0A2T7PUT2"/>
<dbReference type="OMA" id="PWNKPVE"/>
<comment type="caution">
    <text evidence="3">The sequence shown here is derived from an EMBL/GenBank/DDBJ whole genome shotgun (WGS) entry which is preliminary data.</text>
</comment>
<dbReference type="EMBL" id="PZQS01000002">
    <property type="protein sequence ID" value="PVD37183.1"/>
    <property type="molecule type" value="Genomic_DNA"/>
</dbReference>
<accession>A0A2T7PUT2</accession>
<comment type="similarity">
    <text evidence="1">Belongs to the CDV3 family.</text>
</comment>
<feature type="region of interest" description="Disordered" evidence="2">
    <location>
        <begin position="1"/>
        <end position="234"/>
    </location>
</feature>
<evidence type="ECO:0000256" key="2">
    <source>
        <dbReference type="SAM" id="MobiDB-lite"/>
    </source>
</evidence>
<dbReference type="PANTHER" id="PTHR16284:SF13">
    <property type="entry name" value="PROTEIN CDV3 HOMOLOG"/>
    <property type="match status" value="1"/>
</dbReference>
<evidence type="ECO:0000313" key="4">
    <source>
        <dbReference type="Proteomes" id="UP000245119"/>
    </source>
</evidence>
<reference evidence="3 4" key="1">
    <citation type="submission" date="2018-04" db="EMBL/GenBank/DDBJ databases">
        <title>The genome of golden apple snail Pomacea canaliculata provides insight into stress tolerance and invasive adaptation.</title>
        <authorList>
            <person name="Liu C."/>
            <person name="Liu B."/>
            <person name="Ren Y."/>
            <person name="Zhang Y."/>
            <person name="Wang H."/>
            <person name="Li S."/>
            <person name="Jiang F."/>
            <person name="Yin L."/>
            <person name="Zhang G."/>
            <person name="Qian W."/>
            <person name="Fan W."/>
        </authorList>
    </citation>
    <scope>NUCLEOTIDE SEQUENCE [LARGE SCALE GENOMIC DNA]</scope>
    <source>
        <strain evidence="3">SZHN2017</strain>
        <tissue evidence="3">Muscle</tissue>
    </source>
</reference>
<dbReference type="GO" id="GO:0005737">
    <property type="term" value="C:cytoplasm"/>
    <property type="evidence" value="ECO:0007669"/>
    <property type="project" value="TreeGrafter"/>
</dbReference>